<evidence type="ECO:0000313" key="7">
    <source>
        <dbReference type="EMBL" id="KAH7646228.1"/>
    </source>
</evidence>
<evidence type="ECO:0000256" key="4">
    <source>
        <dbReference type="ARBA" id="ARBA00024096"/>
    </source>
</evidence>
<evidence type="ECO:0000256" key="1">
    <source>
        <dbReference type="ARBA" id="ARBA00004613"/>
    </source>
</evidence>
<accession>A0A9D4P9A9</accession>
<dbReference type="InterPro" id="IPR045805">
    <property type="entry name" value="NDNF_C"/>
</dbReference>
<dbReference type="InterPro" id="IPR036116">
    <property type="entry name" value="FN3_sf"/>
</dbReference>
<evidence type="ECO:0000256" key="2">
    <source>
        <dbReference type="ARBA" id="ARBA00022525"/>
    </source>
</evidence>
<evidence type="ECO:0000256" key="3">
    <source>
        <dbReference type="ARBA" id="ARBA00022737"/>
    </source>
</evidence>
<evidence type="ECO:0000256" key="5">
    <source>
        <dbReference type="SAM" id="MobiDB-lite"/>
    </source>
</evidence>
<feature type="compositionally biased region" description="Low complexity" evidence="5">
    <location>
        <begin position="590"/>
        <end position="607"/>
    </location>
</feature>
<dbReference type="AlphaFoldDB" id="A0A9D4P9A9"/>
<reference evidence="7" key="1">
    <citation type="submission" date="2020-06" db="EMBL/GenBank/DDBJ databases">
        <authorList>
            <person name="Ji K."/>
            <person name="Li J."/>
        </authorList>
    </citation>
    <scope>NUCLEOTIDE SEQUENCE</scope>
    <source>
        <strain evidence="7">JKM2019</strain>
        <tissue evidence="7">Whole body</tissue>
    </source>
</reference>
<keyword evidence="2" id="KW-0964">Secreted</keyword>
<comment type="caution">
    <text evidence="7">The sequence shown here is derived from an EMBL/GenBank/DDBJ whole genome shotgun (WGS) entry which is preliminary data.</text>
</comment>
<sequence length="713" mass="84267">MVFGGGSDGLVNAGRMLAEPSFIHVQSNDNVKQNIVTTDSNFSDHFSYNKPIDWTYEFVDHKNHQKNQQKISSYLPSIDDEYFFQRQLPFDQAMDLIVHGTKTERFYFQIFKRTENISLTATLCGQSDSQPTIHIELYFINLKTIKKFHKRKIGRRSNDRQTQRIWTRMINRKLSRRSKNHRKLLVLEHLLHSSSSLLQQSRTTFGNGIVFQPGLYIIQMESNFPYNDERVDEKSDVPIQLYLNSKSNPMPYPFVPPVASILIQQVYGEFDTFNQSSAEIWWNPVISSDIHQNYEYCLVIQENYPYKDKCSSEIQLSEIRICSNQTKMTVHDLRPGQLYFVDVFVRNLNHLNGLQSKYWTANFTLIDHHTQQKIWREQFHSMQQLHDSLFTGVFLDSKINTANVFYLNCRSIQLNVEEISLNYFDQLRRKRHQHHRRQENFDMADNSIIDEIMDDYNPLTDSDTDNAMLFFEEIMETRTIELTIPVSYRTINTGMLYLIIELNTVAMMQSRSMVLLVTNSLSKFPFPRLPNDKSIRVMETLKQCDSVTLVWNASPDERVTYCILQRDAKYGHGFEESKHLCQKIKPPTINRRSSSPNDSDNNNDNNVNHMVVLDDRYLNEHSYPTRKVLCRRYRTQKRINNNLIMQQIKKLQPGRQYIFMITIKGRKNQLNYEQIYADTKDDGECSVMNRNNYMDDNDELDRERRKRWRGRSS</sequence>
<dbReference type="PANTHER" id="PTHR14619:SF3">
    <property type="entry name" value="PROTEIN NDNF"/>
    <property type="match status" value="1"/>
</dbReference>
<dbReference type="SUPFAM" id="SSF49265">
    <property type="entry name" value="Fibronectin type III"/>
    <property type="match status" value="1"/>
</dbReference>
<proteinExistence type="predicted"/>
<reference evidence="7" key="2">
    <citation type="journal article" date="2021" name="World Allergy Organ. J.">
        <title>Chromosome-level assembly of Dermatophagoides farinae genome and transcriptome reveals two novel allergens Der f 37 and Der f 39.</title>
        <authorList>
            <person name="Chen J."/>
            <person name="Cai Z."/>
            <person name="Fan D."/>
            <person name="Hu J."/>
            <person name="Hou Y."/>
            <person name="He Y."/>
            <person name="Zhang Z."/>
            <person name="Zhao Z."/>
            <person name="Gao P."/>
            <person name="Hu W."/>
            <person name="Sun J."/>
            <person name="Li J."/>
            <person name="Ji K."/>
        </authorList>
    </citation>
    <scope>NUCLEOTIDE SEQUENCE</scope>
    <source>
        <strain evidence="7">JKM2019</strain>
    </source>
</reference>
<gene>
    <name evidence="7" type="ORF">HUG17_1766</name>
</gene>
<name>A0A9D4P9A9_DERFA</name>
<feature type="domain" description="Protein NDNF C-terminal" evidence="6">
    <location>
        <begin position="499"/>
        <end position="584"/>
    </location>
</feature>
<dbReference type="PANTHER" id="PTHR14619">
    <property type="entry name" value="NEURON-DERIVED NEUROTROPHIC FACTOR"/>
    <property type="match status" value="1"/>
</dbReference>
<evidence type="ECO:0000259" key="6">
    <source>
        <dbReference type="Pfam" id="PF19433"/>
    </source>
</evidence>
<organism evidence="7">
    <name type="scientific">Dermatophagoides farinae</name>
    <name type="common">American house dust mite</name>
    <dbReference type="NCBI Taxonomy" id="6954"/>
    <lineage>
        <taxon>Eukaryota</taxon>
        <taxon>Metazoa</taxon>
        <taxon>Ecdysozoa</taxon>
        <taxon>Arthropoda</taxon>
        <taxon>Chelicerata</taxon>
        <taxon>Arachnida</taxon>
        <taxon>Acari</taxon>
        <taxon>Acariformes</taxon>
        <taxon>Sarcoptiformes</taxon>
        <taxon>Astigmata</taxon>
        <taxon>Psoroptidia</taxon>
        <taxon>Analgoidea</taxon>
        <taxon>Pyroglyphidae</taxon>
        <taxon>Dermatophagoidinae</taxon>
        <taxon>Dermatophagoides</taxon>
    </lineage>
</organism>
<comment type="subcellular location">
    <subcellularLocation>
        <location evidence="1">Secreted</location>
    </subcellularLocation>
</comment>
<protein>
    <recommendedName>
        <fullName evidence="4">Protein NDNF</fullName>
    </recommendedName>
</protein>
<dbReference type="Pfam" id="PF19433">
    <property type="entry name" value="NDNF_C"/>
    <property type="match status" value="1"/>
</dbReference>
<dbReference type="EMBL" id="SDOV01000001">
    <property type="protein sequence ID" value="KAH7646228.1"/>
    <property type="molecule type" value="Genomic_DNA"/>
</dbReference>
<dbReference type="Proteomes" id="UP000828236">
    <property type="component" value="Unassembled WGS sequence"/>
</dbReference>
<dbReference type="InterPro" id="IPR019326">
    <property type="entry name" value="NDNF"/>
</dbReference>
<keyword evidence="3" id="KW-0677">Repeat</keyword>
<feature type="region of interest" description="Disordered" evidence="5">
    <location>
        <begin position="585"/>
        <end position="607"/>
    </location>
</feature>
<dbReference type="GO" id="GO:0005576">
    <property type="term" value="C:extracellular region"/>
    <property type="evidence" value="ECO:0007669"/>
    <property type="project" value="UniProtKB-SubCell"/>
</dbReference>